<dbReference type="Pfam" id="PF18962">
    <property type="entry name" value="Por_Secre_tail"/>
    <property type="match status" value="1"/>
</dbReference>
<dbReference type="AlphaFoldDB" id="A0A7Y0A949"/>
<dbReference type="RefSeq" id="WP_169232261.1">
    <property type="nucleotide sequence ID" value="NZ_JABBGF010000003.1"/>
</dbReference>
<feature type="chain" id="PRO_5030956307" evidence="2">
    <location>
        <begin position="19"/>
        <end position="339"/>
    </location>
</feature>
<evidence type="ECO:0000313" key="4">
    <source>
        <dbReference type="EMBL" id="NML58934.1"/>
    </source>
</evidence>
<dbReference type="EMBL" id="JABBGF010000003">
    <property type="protein sequence ID" value="NML58934.1"/>
    <property type="molecule type" value="Genomic_DNA"/>
</dbReference>
<evidence type="ECO:0000256" key="2">
    <source>
        <dbReference type="SAM" id="SignalP"/>
    </source>
</evidence>
<name>A0A7Y0A949_9FLAO</name>
<reference evidence="4 5" key="1">
    <citation type="submission" date="2020-04" db="EMBL/GenBank/DDBJ databases">
        <title>Chryseobacterium sp. RJ-7-14 sp. nov., isolated from Jeju soil.</title>
        <authorList>
            <person name="Dahal R.H."/>
            <person name="Chaudhary D.K."/>
        </authorList>
    </citation>
    <scope>NUCLEOTIDE SEQUENCE [LARGE SCALE GENOMIC DNA]</scope>
    <source>
        <strain evidence="4 5">RJ-7-14</strain>
    </source>
</reference>
<sequence>MRKILFLACAFLAHSLNAQLLLNDDLSSYTATQLSGQGSWTNSSSTYGGGACASFGCSNTKVAAFAQTYTNYSSATNSAKTIPDQDAVGRNFTPMAMPADGTTFYFSFLVNASAVPATTPGDFIRILSGGAFNTAIRIAFQNAAGGFKVGGSKNTGTNTYSTTVLPLNTTHLVVVKYTYNAGSTTDDVMSIYLNPSSAAEPTTADLTISSGSDFGSTLNLDRFQIRTNTTSIPTTNITSFKAAKLYSDLFITILGTSETANGKKEVKILENPISSSLKIALPESYNSKKTVITIFDTAGRKVFKESYSENINVTYLQKGDYTVEISDGNQRFSSKIIKK</sequence>
<evidence type="ECO:0000313" key="5">
    <source>
        <dbReference type="Proteomes" id="UP000552615"/>
    </source>
</evidence>
<feature type="signal peptide" evidence="2">
    <location>
        <begin position="1"/>
        <end position="18"/>
    </location>
</feature>
<keyword evidence="1 2" id="KW-0732">Signal</keyword>
<dbReference type="InterPro" id="IPR026444">
    <property type="entry name" value="Secre_tail"/>
</dbReference>
<feature type="domain" description="Secretion system C-terminal sorting" evidence="3">
    <location>
        <begin position="271"/>
        <end position="337"/>
    </location>
</feature>
<keyword evidence="5" id="KW-1185">Reference proteome</keyword>
<evidence type="ECO:0000259" key="3">
    <source>
        <dbReference type="Pfam" id="PF18962"/>
    </source>
</evidence>
<gene>
    <name evidence="4" type="ORF">HHL20_16465</name>
</gene>
<dbReference type="NCBIfam" id="TIGR04183">
    <property type="entry name" value="Por_Secre_tail"/>
    <property type="match status" value="1"/>
</dbReference>
<protein>
    <submittedName>
        <fullName evidence="4">T9SS type A sorting domain-containing protein</fullName>
    </submittedName>
</protein>
<evidence type="ECO:0000256" key="1">
    <source>
        <dbReference type="ARBA" id="ARBA00022729"/>
    </source>
</evidence>
<accession>A0A7Y0A949</accession>
<organism evidence="4 5">
    <name type="scientific">Chryseobacterium cheonjiense</name>
    <dbReference type="NCBI Taxonomy" id="2728845"/>
    <lineage>
        <taxon>Bacteria</taxon>
        <taxon>Pseudomonadati</taxon>
        <taxon>Bacteroidota</taxon>
        <taxon>Flavobacteriia</taxon>
        <taxon>Flavobacteriales</taxon>
        <taxon>Weeksellaceae</taxon>
        <taxon>Chryseobacterium group</taxon>
        <taxon>Chryseobacterium</taxon>
    </lineage>
</organism>
<comment type="caution">
    <text evidence="4">The sequence shown here is derived from an EMBL/GenBank/DDBJ whole genome shotgun (WGS) entry which is preliminary data.</text>
</comment>
<proteinExistence type="predicted"/>
<dbReference type="Proteomes" id="UP000552615">
    <property type="component" value="Unassembled WGS sequence"/>
</dbReference>